<feature type="signal peptide" evidence="1">
    <location>
        <begin position="1"/>
        <end position="31"/>
    </location>
</feature>
<dbReference type="AlphaFoldDB" id="A0A927ZTG0"/>
<comment type="caution">
    <text evidence="2">The sequence shown here is derived from an EMBL/GenBank/DDBJ whole genome shotgun (WGS) entry which is preliminary data.</text>
</comment>
<organism evidence="2 3">
    <name type="scientific">Selenomonas ruminantium</name>
    <dbReference type="NCBI Taxonomy" id="971"/>
    <lineage>
        <taxon>Bacteria</taxon>
        <taxon>Bacillati</taxon>
        <taxon>Bacillota</taxon>
        <taxon>Negativicutes</taxon>
        <taxon>Selenomonadales</taxon>
        <taxon>Selenomonadaceae</taxon>
        <taxon>Selenomonas</taxon>
    </lineage>
</organism>
<evidence type="ECO:0000256" key="1">
    <source>
        <dbReference type="SAM" id="SignalP"/>
    </source>
</evidence>
<sequence length="321" mass="36674">MNTMDKRMYNFIGLSLLASSLMLGNPQAVQAAHIDFDHQAKAAAAQTSKPADAKEQWYWLASDDNYSKYFDPESVVVTRTVETAHGKVPTEIQVWTKTTYSYGGAQDTLKAYGLSDKFPDASKLNFSTAQLVIRPQFRTVQCIAEHFYDASGKVIWSEANPAAKEKEINSQNFNEDFYAATVDQAFHQSREMERVNAKNRWLTVFDSTSPDGIYTHTKVDTSTMRMQGSNLVFWQWQEVKNSDGQVMEIKFLKMAVNLPQATEKAIAGQYWTPKTGWKSLDAAIDGQYRMVSRNSEEYRYIIELRNYVETHSAWVHRYGLE</sequence>
<name>A0A927ZTG0_SELRU</name>
<feature type="chain" id="PRO_5037877006" evidence="1">
    <location>
        <begin position="32"/>
        <end position="321"/>
    </location>
</feature>
<accession>A0A927ZTG0</accession>
<keyword evidence="1" id="KW-0732">Signal</keyword>
<protein>
    <submittedName>
        <fullName evidence="2">Uncharacterized protein</fullName>
    </submittedName>
</protein>
<evidence type="ECO:0000313" key="2">
    <source>
        <dbReference type="EMBL" id="MBE6086321.1"/>
    </source>
</evidence>
<dbReference type="EMBL" id="SVCA01000016">
    <property type="protein sequence ID" value="MBE6086321.1"/>
    <property type="molecule type" value="Genomic_DNA"/>
</dbReference>
<gene>
    <name evidence="2" type="ORF">E7203_12900</name>
</gene>
<evidence type="ECO:0000313" key="3">
    <source>
        <dbReference type="Proteomes" id="UP000772151"/>
    </source>
</evidence>
<proteinExistence type="predicted"/>
<reference evidence="2" key="1">
    <citation type="submission" date="2019-04" db="EMBL/GenBank/DDBJ databases">
        <title>Evolution of Biomass-Degrading Anaerobic Consortia Revealed by Metagenomics.</title>
        <authorList>
            <person name="Peng X."/>
        </authorList>
    </citation>
    <scope>NUCLEOTIDE SEQUENCE</scope>
    <source>
        <strain evidence="2">SIG242</strain>
    </source>
</reference>
<dbReference type="Proteomes" id="UP000772151">
    <property type="component" value="Unassembled WGS sequence"/>
</dbReference>
<dbReference type="OrthoDB" id="1663565at2"/>